<reference evidence="8 9" key="1">
    <citation type="submission" date="2015-01" db="EMBL/GenBank/DDBJ databases">
        <title>The Genome Sequence of Exophiala oligosperma CBS72588.</title>
        <authorList>
            <consortium name="The Broad Institute Genomics Platform"/>
            <person name="Cuomo C."/>
            <person name="de Hoog S."/>
            <person name="Gorbushina A."/>
            <person name="Stielow B."/>
            <person name="Teixiera M."/>
            <person name="Abouelleil A."/>
            <person name="Chapman S.B."/>
            <person name="Priest M."/>
            <person name="Young S.K."/>
            <person name="Wortman J."/>
            <person name="Nusbaum C."/>
            <person name="Birren B."/>
        </authorList>
    </citation>
    <scope>NUCLEOTIDE SEQUENCE [LARGE SCALE GENOMIC DNA]</scope>
    <source>
        <strain evidence="8 9">CBS 72588</strain>
    </source>
</reference>
<dbReference type="InterPro" id="IPR036291">
    <property type="entry name" value="NAD(P)-bd_dom_sf"/>
</dbReference>
<dbReference type="SMART" id="SM00829">
    <property type="entry name" value="PKS_ER"/>
    <property type="match status" value="1"/>
</dbReference>
<dbReference type="RefSeq" id="XP_016267867.1">
    <property type="nucleotide sequence ID" value="XM_016400814.1"/>
</dbReference>
<dbReference type="PROSITE" id="PS00059">
    <property type="entry name" value="ADH_ZINC"/>
    <property type="match status" value="1"/>
</dbReference>
<evidence type="ECO:0000259" key="7">
    <source>
        <dbReference type="SMART" id="SM00829"/>
    </source>
</evidence>
<protein>
    <recommendedName>
        <fullName evidence="7">Enoyl reductase (ER) domain-containing protein</fullName>
    </recommendedName>
</protein>
<proteinExistence type="inferred from homology"/>
<organism evidence="8 9">
    <name type="scientific">Exophiala oligosperma</name>
    <dbReference type="NCBI Taxonomy" id="215243"/>
    <lineage>
        <taxon>Eukaryota</taxon>
        <taxon>Fungi</taxon>
        <taxon>Dikarya</taxon>
        <taxon>Ascomycota</taxon>
        <taxon>Pezizomycotina</taxon>
        <taxon>Eurotiomycetes</taxon>
        <taxon>Chaetothyriomycetidae</taxon>
        <taxon>Chaetothyriales</taxon>
        <taxon>Herpotrichiellaceae</taxon>
        <taxon>Exophiala</taxon>
    </lineage>
</organism>
<comment type="similarity">
    <text evidence="2 6">Belongs to the zinc-containing alcohol dehydrogenase family.</text>
</comment>
<dbReference type="InterPro" id="IPR020843">
    <property type="entry name" value="ER"/>
</dbReference>
<keyword evidence="3 6" id="KW-0479">Metal-binding</keyword>
<dbReference type="PANTHER" id="PTHR43350:SF20">
    <property type="entry name" value="ENOYL REDUCTASE (ER) DOMAIN-CONTAINING PROTEIN"/>
    <property type="match status" value="1"/>
</dbReference>
<evidence type="ECO:0000256" key="6">
    <source>
        <dbReference type="RuleBase" id="RU361277"/>
    </source>
</evidence>
<name>A0A0D2B5V5_9EURO</name>
<dbReference type="GO" id="GO:0016491">
    <property type="term" value="F:oxidoreductase activity"/>
    <property type="evidence" value="ECO:0007669"/>
    <property type="project" value="UniProtKB-KW"/>
</dbReference>
<sequence>MAGELPSTNIPTKALVVEEVNAPFKLVDIVLDEVRSDELLIEIKYSGVCHTDLAVRNGAMAVGEYPAILGHEGAGIIRRVGSAVQNKNLKEGQNVLLSFHTCRKCVHCQAGKLGNCPEMTPSNFAGTRLSDGTAPARLIDGRPARGQFFGQSSFSNLSIVPEECVIPCDLPEESLALLAPLGCGYNTGAGTVINVLKPEKWTRLAVFGVGAVGIAALLAAKAVGVETLIAVDLVESKLDNAISFGARHTINTSKQQNLVTALQAIGVDQIIDTTGVSSLIEMGIKALNHAGTFALVGLPRPEAPIQIDPLETMLACKTITGVIEGRSDPLTFLPRLIELFKEGKFPVDKLGKIYPATSIEDALRDLKRGLVVKPILSWADI</sequence>
<evidence type="ECO:0000313" key="8">
    <source>
        <dbReference type="EMBL" id="KIW47651.1"/>
    </source>
</evidence>
<dbReference type="Pfam" id="PF08240">
    <property type="entry name" value="ADH_N"/>
    <property type="match status" value="1"/>
</dbReference>
<dbReference type="Proteomes" id="UP000053342">
    <property type="component" value="Unassembled WGS sequence"/>
</dbReference>
<dbReference type="GO" id="GO:0008270">
    <property type="term" value="F:zinc ion binding"/>
    <property type="evidence" value="ECO:0007669"/>
    <property type="project" value="InterPro"/>
</dbReference>
<dbReference type="GeneID" id="27352399"/>
<keyword evidence="4 6" id="KW-0862">Zinc</keyword>
<dbReference type="STRING" id="215243.A0A0D2B5V5"/>
<dbReference type="AlphaFoldDB" id="A0A0D2B5V5"/>
<dbReference type="Gene3D" id="3.40.50.720">
    <property type="entry name" value="NAD(P)-binding Rossmann-like Domain"/>
    <property type="match status" value="1"/>
</dbReference>
<dbReference type="InterPro" id="IPR002328">
    <property type="entry name" value="ADH_Zn_CS"/>
</dbReference>
<keyword evidence="5" id="KW-0560">Oxidoreductase</keyword>
<dbReference type="SUPFAM" id="SSF50129">
    <property type="entry name" value="GroES-like"/>
    <property type="match status" value="1"/>
</dbReference>
<evidence type="ECO:0000256" key="5">
    <source>
        <dbReference type="ARBA" id="ARBA00023002"/>
    </source>
</evidence>
<keyword evidence="9" id="KW-1185">Reference proteome</keyword>
<dbReference type="SUPFAM" id="SSF51735">
    <property type="entry name" value="NAD(P)-binding Rossmann-fold domains"/>
    <property type="match status" value="1"/>
</dbReference>
<dbReference type="HOGENOM" id="CLU_026673_14_1_1"/>
<evidence type="ECO:0000256" key="2">
    <source>
        <dbReference type="ARBA" id="ARBA00008072"/>
    </source>
</evidence>
<dbReference type="EMBL" id="KN847332">
    <property type="protein sequence ID" value="KIW47651.1"/>
    <property type="molecule type" value="Genomic_DNA"/>
</dbReference>
<evidence type="ECO:0000256" key="1">
    <source>
        <dbReference type="ARBA" id="ARBA00001947"/>
    </source>
</evidence>
<dbReference type="InterPro" id="IPR011032">
    <property type="entry name" value="GroES-like_sf"/>
</dbReference>
<evidence type="ECO:0000256" key="4">
    <source>
        <dbReference type="ARBA" id="ARBA00022833"/>
    </source>
</evidence>
<comment type="cofactor">
    <cofactor evidence="1 6">
        <name>Zn(2+)</name>
        <dbReference type="ChEBI" id="CHEBI:29105"/>
    </cofactor>
</comment>
<dbReference type="Pfam" id="PF00107">
    <property type="entry name" value="ADH_zinc_N"/>
    <property type="match status" value="1"/>
</dbReference>
<dbReference type="Gene3D" id="3.90.180.10">
    <property type="entry name" value="Medium-chain alcohol dehydrogenases, catalytic domain"/>
    <property type="match status" value="1"/>
</dbReference>
<dbReference type="OrthoDB" id="1560166at2759"/>
<dbReference type="InterPro" id="IPR013154">
    <property type="entry name" value="ADH-like_N"/>
</dbReference>
<dbReference type="PANTHER" id="PTHR43350">
    <property type="entry name" value="NAD-DEPENDENT ALCOHOL DEHYDROGENASE"/>
    <property type="match status" value="1"/>
</dbReference>
<gene>
    <name evidence="8" type="ORF">PV06_00325</name>
</gene>
<feature type="domain" description="Enoyl reductase (ER)" evidence="7">
    <location>
        <begin position="19"/>
        <end position="372"/>
    </location>
</feature>
<dbReference type="CDD" id="cd08278">
    <property type="entry name" value="benzyl_alcohol_DH"/>
    <property type="match status" value="1"/>
</dbReference>
<evidence type="ECO:0000256" key="3">
    <source>
        <dbReference type="ARBA" id="ARBA00022723"/>
    </source>
</evidence>
<dbReference type="InterPro" id="IPR013149">
    <property type="entry name" value="ADH-like_C"/>
</dbReference>
<dbReference type="VEuPathDB" id="FungiDB:PV06_00325"/>
<evidence type="ECO:0000313" key="9">
    <source>
        <dbReference type="Proteomes" id="UP000053342"/>
    </source>
</evidence>
<accession>A0A0D2B5V5</accession>